<gene>
    <name evidence="2" type="ORF">STAT_103</name>
</gene>
<evidence type="ECO:0000256" key="1">
    <source>
        <dbReference type="SAM" id="Phobius"/>
    </source>
</evidence>
<accession>A0A224AJK5</accession>
<dbReference type="Proteomes" id="UP000263619">
    <property type="component" value="Chromosome"/>
</dbReference>
<reference evidence="2 3" key="1">
    <citation type="submission" date="2014-06" db="EMBL/GenBank/DDBJ databases">
        <title>Genome sequence of the intracellular symbiont Blattabacterium cuenoti, strain STAT from the wood feeding cockroach Salganea taiwanensis taiwanensis.</title>
        <authorList>
            <person name="Kinjo Y."/>
            <person name="Ohkuma M."/>
            <person name="Tokuda G."/>
        </authorList>
    </citation>
    <scope>NUCLEOTIDE SEQUENCE [LARGE SCALE GENOMIC DNA]</scope>
    <source>
        <strain evidence="2 3">STAT</strain>
    </source>
</reference>
<proteinExistence type="predicted"/>
<dbReference type="RefSeq" id="WP_119305337.1">
    <property type="nucleotide sequence ID" value="NZ_AP014608.1"/>
</dbReference>
<name>A0A224AJK5_9FLAO</name>
<keyword evidence="1" id="KW-0812">Transmembrane</keyword>
<evidence type="ECO:0000313" key="2">
    <source>
        <dbReference type="EMBL" id="BBA17044.1"/>
    </source>
</evidence>
<feature type="transmembrane region" description="Helical" evidence="1">
    <location>
        <begin position="14"/>
        <end position="37"/>
    </location>
</feature>
<keyword evidence="1" id="KW-0472">Membrane</keyword>
<dbReference type="InterPro" id="IPR007060">
    <property type="entry name" value="FtsL/DivIC"/>
</dbReference>
<evidence type="ECO:0000313" key="3">
    <source>
        <dbReference type="Proteomes" id="UP000263619"/>
    </source>
</evidence>
<dbReference type="EMBL" id="AP014608">
    <property type="protein sequence ID" value="BBA17044.1"/>
    <property type="molecule type" value="Genomic_DNA"/>
</dbReference>
<protein>
    <submittedName>
        <fullName evidence="2">Septum formation initiator-like protein</fullName>
    </submittedName>
</protein>
<sequence>MIKKKYKILLKNKYFWISIFFFIWMSFFDSNSFMLHYKFRNSIQEMTSNRDFLRKKILLEGIQLKKLTTDSMYLEKLAREKFYMKKEDEDLFIISIKKKNRKNKNLTSHINK</sequence>
<dbReference type="AlphaFoldDB" id="A0A224AJK5"/>
<organism evidence="2 3">
    <name type="scientific">Blattabacterium cuenoti STAT</name>
    <dbReference type="NCBI Taxonomy" id="1457030"/>
    <lineage>
        <taxon>Bacteria</taxon>
        <taxon>Pseudomonadati</taxon>
        <taxon>Bacteroidota</taxon>
        <taxon>Flavobacteriia</taxon>
        <taxon>Flavobacteriales</taxon>
        <taxon>Blattabacteriaceae</taxon>
        <taxon>Blattabacterium</taxon>
    </lineage>
</organism>
<keyword evidence="1" id="KW-1133">Transmembrane helix</keyword>
<dbReference type="OrthoDB" id="1467719at2"/>
<dbReference type="Pfam" id="PF04977">
    <property type="entry name" value="DivIC"/>
    <property type="match status" value="1"/>
</dbReference>
<keyword evidence="3" id="KW-1185">Reference proteome</keyword>